<accession>E8U621</accession>
<keyword evidence="3" id="KW-1185">Reference proteome</keyword>
<dbReference type="Proteomes" id="UP000008635">
    <property type="component" value="Chromosome"/>
</dbReference>
<protein>
    <submittedName>
        <fullName evidence="2">Uncharacterized protein</fullName>
    </submittedName>
</protein>
<dbReference type="AlphaFoldDB" id="E8U621"/>
<dbReference type="KEGG" id="dmr:Deima_0855"/>
<evidence type="ECO:0000313" key="2">
    <source>
        <dbReference type="EMBL" id="ADV66510.1"/>
    </source>
</evidence>
<evidence type="ECO:0000256" key="1">
    <source>
        <dbReference type="SAM" id="Phobius"/>
    </source>
</evidence>
<feature type="transmembrane region" description="Helical" evidence="1">
    <location>
        <begin position="6"/>
        <end position="25"/>
    </location>
</feature>
<keyword evidence="1" id="KW-1133">Transmembrane helix</keyword>
<reference evidence="2 3" key="1">
    <citation type="journal article" date="2011" name="Stand. Genomic Sci.">
        <title>Complete genome sequence of Deinococcus maricopensis type strain (LB-34).</title>
        <authorList>
            <person name="Pukall R."/>
            <person name="Zeytun A."/>
            <person name="Lucas S."/>
            <person name="Lapidus A."/>
            <person name="Hammon N."/>
            <person name="Deshpande S."/>
            <person name="Nolan M."/>
            <person name="Cheng J.F."/>
            <person name="Pitluck S."/>
            <person name="Liolios K."/>
            <person name="Pagani I."/>
            <person name="Mikhailova N."/>
            <person name="Ivanova N."/>
            <person name="Mavromatis K."/>
            <person name="Pati A."/>
            <person name="Tapia R."/>
            <person name="Han C."/>
            <person name="Goodwin L."/>
            <person name="Chen A."/>
            <person name="Palaniappan K."/>
            <person name="Land M."/>
            <person name="Hauser L."/>
            <person name="Chang Y.J."/>
            <person name="Jeffries C.D."/>
            <person name="Brambilla E.M."/>
            <person name="Rohde M."/>
            <person name="Goker M."/>
            <person name="Detter J.C."/>
            <person name="Woyke T."/>
            <person name="Bristow J."/>
            <person name="Eisen J.A."/>
            <person name="Markowitz V."/>
            <person name="Hugenholtz P."/>
            <person name="Kyrpides N.C."/>
            <person name="Klenk H.P."/>
        </authorList>
    </citation>
    <scope>NUCLEOTIDE SEQUENCE [LARGE SCALE GENOMIC DNA]</scope>
    <source>
        <strain evidence="3">DSM 21211 / LMG 22137 / NRRL B-23946 / LB-34</strain>
    </source>
</reference>
<keyword evidence="1" id="KW-0812">Transmembrane</keyword>
<sequence precursor="true">MGNIVMLMILLVPTGWVFLMAYTLVTGVFEDRYDPDRRNRARTRMIGLTTAVAVVIGGWYVVMNIERWNTEAAQRAYERNPSIYYPPASTSTSTSEAIDDTYVEDEPSECGYGGWGC</sequence>
<feature type="transmembrane region" description="Helical" evidence="1">
    <location>
        <begin position="45"/>
        <end position="62"/>
    </location>
</feature>
<dbReference type="RefSeq" id="WP_013556015.1">
    <property type="nucleotide sequence ID" value="NC_014958.1"/>
</dbReference>
<dbReference type="EMBL" id="CP002454">
    <property type="protein sequence ID" value="ADV66510.1"/>
    <property type="molecule type" value="Genomic_DNA"/>
</dbReference>
<proteinExistence type="predicted"/>
<organism evidence="2 3">
    <name type="scientific">Deinococcus maricopensis (strain DSM 21211 / LMG 22137 / NRRL B-23946 / LB-34)</name>
    <dbReference type="NCBI Taxonomy" id="709986"/>
    <lineage>
        <taxon>Bacteria</taxon>
        <taxon>Thermotogati</taxon>
        <taxon>Deinococcota</taxon>
        <taxon>Deinococci</taxon>
        <taxon>Deinococcales</taxon>
        <taxon>Deinococcaceae</taxon>
        <taxon>Deinococcus</taxon>
    </lineage>
</organism>
<keyword evidence="1" id="KW-0472">Membrane</keyword>
<name>E8U621_DEIML</name>
<gene>
    <name evidence="2" type="ordered locus">Deima_0855</name>
</gene>
<evidence type="ECO:0000313" key="3">
    <source>
        <dbReference type="Proteomes" id="UP000008635"/>
    </source>
</evidence>
<dbReference type="HOGENOM" id="CLU_2080936_0_0_0"/>
<reference evidence="3" key="2">
    <citation type="submission" date="2011-01" db="EMBL/GenBank/DDBJ databases">
        <title>The complete genome of Deinococcus maricopensis DSM 21211.</title>
        <authorList>
            <consortium name="US DOE Joint Genome Institute (JGI-PGF)"/>
            <person name="Lucas S."/>
            <person name="Copeland A."/>
            <person name="Lapidus A."/>
            <person name="Goodwin L."/>
            <person name="Pitluck S."/>
            <person name="Kyrpides N."/>
            <person name="Mavromatis K."/>
            <person name="Pagani I."/>
            <person name="Ivanova N."/>
            <person name="Ovchinnikova G."/>
            <person name="Zeytun A."/>
            <person name="Detter J.C."/>
            <person name="Han C."/>
            <person name="Land M."/>
            <person name="Hauser L."/>
            <person name="Markowitz V."/>
            <person name="Cheng J.-F."/>
            <person name="Hugenholtz P."/>
            <person name="Woyke T."/>
            <person name="Wu D."/>
            <person name="Pukall R."/>
            <person name="Gehrich-Schroeter G."/>
            <person name="Brambilla E."/>
            <person name="Klenk H.-P."/>
            <person name="Eisen J.A."/>
        </authorList>
    </citation>
    <scope>NUCLEOTIDE SEQUENCE [LARGE SCALE GENOMIC DNA]</scope>
    <source>
        <strain evidence="3">DSM 21211 / LMG 22137 / NRRL B-23946 / LB-34</strain>
    </source>
</reference>